<dbReference type="OrthoDB" id="9795056at2"/>
<evidence type="ECO:0000313" key="3">
    <source>
        <dbReference type="Proteomes" id="UP000199627"/>
    </source>
</evidence>
<proteinExistence type="predicted"/>
<sequence>METKATATKKTTSTTGKTTAKTATKIPAKKGAAKDLNDLFEDALKDIYWAEKALTKALPKMQKNATDEGLKKAIESHLVETEEHVARLEECFSALGKKAQAKKCDAMQGLLDEGKSIMEETEPGAVRDAGIIAAAQKVEHYEIATYGTLAAFAKVLKQDQCMKLLLQTLEEEKNCDQLLTKIADTTLNSKSK</sequence>
<dbReference type="SUPFAM" id="SSF47240">
    <property type="entry name" value="Ferritin-like"/>
    <property type="match status" value="1"/>
</dbReference>
<evidence type="ECO:0000256" key="1">
    <source>
        <dbReference type="SAM" id="MobiDB-lite"/>
    </source>
</evidence>
<dbReference type="PANTHER" id="PTHR30565:SF9">
    <property type="entry name" value="PROTEIN YCIF"/>
    <property type="match status" value="1"/>
</dbReference>
<dbReference type="AlphaFoldDB" id="A0A1H1GQ15"/>
<dbReference type="InterPro" id="IPR012347">
    <property type="entry name" value="Ferritin-like"/>
</dbReference>
<feature type="region of interest" description="Disordered" evidence="1">
    <location>
        <begin position="1"/>
        <end position="27"/>
    </location>
</feature>
<dbReference type="RefSeq" id="WP_089757261.1">
    <property type="nucleotide sequence ID" value="NZ_FNKL01000004.1"/>
</dbReference>
<dbReference type="STRING" id="311333.SAMN05421664_3821"/>
<dbReference type="Proteomes" id="UP000199627">
    <property type="component" value="Unassembled WGS sequence"/>
</dbReference>
<dbReference type="PANTHER" id="PTHR30565">
    <property type="entry name" value="PROTEIN YCIF"/>
    <property type="match status" value="1"/>
</dbReference>
<dbReference type="CDD" id="cd07909">
    <property type="entry name" value="YciF"/>
    <property type="match status" value="1"/>
</dbReference>
<protein>
    <submittedName>
        <fullName evidence="2">Ferritin-like metal-binding protein YciE</fullName>
    </submittedName>
</protein>
<keyword evidence="3" id="KW-1185">Reference proteome</keyword>
<gene>
    <name evidence="2" type="ORF">SAMN05421664_3821</name>
</gene>
<accession>A0A1H1GQ15</accession>
<dbReference type="EMBL" id="FNKL01000004">
    <property type="protein sequence ID" value="SDR15292.1"/>
    <property type="molecule type" value="Genomic_DNA"/>
</dbReference>
<dbReference type="InterPro" id="IPR009078">
    <property type="entry name" value="Ferritin-like_SF"/>
</dbReference>
<dbReference type="Gene3D" id="1.20.1260.10">
    <property type="match status" value="1"/>
</dbReference>
<organism evidence="2 3">
    <name type="scientific">Chryseobacterium soldanellicola</name>
    <dbReference type="NCBI Taxonomy" id="311333"/>
    <lineage>
        <taxon>Bacteria</taxon>
        <taxon>Pseudomonadati</taxon>
        <taxon>Bacteroidota</taxon>
        <taxon>Flavobacteriia</taxon>
        <taxon>Flavobacteriales</taxon>
        <taxon>Weeksellaceae</taxon>
        <taxon>Chryseobacterium group</taxon>
        <taxon>Chryseobacterium</taxon>
    </lineage>
</organism>
<evidence type="ECO:0000313" key="2">
    <source>
        <dbReference type="EMBL" id="SDR15292.1"/>
    </source>
</evidence>
<name>A0A1H1GQ15_9FLAO</name>
<reference evidence="3" key="1">
    <citation type="submission" date="2016-10" db="EMBL/GenBank/DDBJ databases">
        <authorList>
            <person name="Varghese N."/>
            <person name="Submissions S."/>
        </authorList>
    </citation>
    <scope>NUCLEOTIDE SEQUENCE [LARGE SCALE GENOMIC DNA]</scope>
    <source>
        <strain evidence="3">DSM 17072</strain>
    </source>
</reference>
<dbReference type="InterPro" id="IPR010287">
    <property type="entry name" value="DUF892_YciF-like"/>
</dbReference>
<dbReference type="Pfam" id="PF05974">
    <property type="entry name" value="DUF892"/>
    <property type="match status" value="1"/>
</dbReference>
<dbReference type="InterPro" id="IPR047114">
    <property type="entry name" value="YciF"/>
</dbReference>